<sequence length="61" mass="6083">MGVLGVAIEGEFHGSSCSARVSLDGGPGGDRASHGVPSCYGVRRWTGACGRSIGPGVHRTG</sequence>
<name>A0AAD1C4T7_METFU</name>
<organism evidence="1 2">
    <name type="scientific">Metapseudomonas furukawaii</name>
    <name type="common">Pseudomonas furukawaii</name>
    <dbReference type="NCBI Taxonomy" id="1149133"/>
    <lineage>
        <taxon>Bacteria</taxon>
        <taxon>Pseudomonadati</taxon>
        <taxon>Pseudomonadota</taxon>
        <taxon>Gammaproteobacteria</taxon>
        <taxon>Pseudomonadales</taxon>
        <taxon>Pseudomonadaceae</taxon>
        <taxon>Metapseudomonas</taxon>
    </lineage>
</organism>
<dbReference type="Proteomes" id="UP000218554">
    <property type="component" value="Chromosome"/>
</dbReference>
<protein>
    <submittedName>
        <fullName evidence="1">Uncharacterized protein</fullName>
    </submittedName>
</protein>
<accession>A0AAD1C4T7</accession>
<dbReference type="EMBL" id="AP014862">
    <property type="protein sequence ID" value="BAU75534.1"/>
    <property type="molecule type" value="Genomic_DNA"/>
</dbReference>
<proteinExistence type="predicted"/>
<evidence type="ECO:0000313" key="2">
    <source>
        <dbReference type="Proteomes" id="UP000218554"/>
    </source>
</evidence>
<reference evidence="1 2" key="2">
    <citation type="journal article" date="2017" name="Int. J. Syst. Evol. Microbiol.">
        <title>Pseudomonas furukawaii sp. nov., a polychlorinated biphenyl-degrading bacterium isolated from biphenyl-contaminated soil in Japan.</title>
        <authorList>
            <person name="Kimura N."/>
            <person name="Watanabe T."/>
            <person name="Suenaga H."/>
            <person name="Fujihara H."/>
            <person name="Futagami T."/>
            <person name="Goto M."/>
            <person name="Hanada S."/>
            <person name="Hirose J."/>
        </authorList>
    </citation>
    <scope>NUCLEOTIDE SEQUENCE [LARGE SCALE GENOMIC DNA]</scope>
    <source>
        <strain evidence="2">DSM 10086 / NBRC 110670 / KF707</strain>
    </source>
</reference>
<dbReference type="KEGG" id="pfuw:KF707C_38460"/>
<gene>
    <name evidence="1" type="ORF">KF707C_38460</name>
</gene>
<evidence type="ECO:0000313" key="1">
    <source>
        <dbReference type="EMBL" id="BAU75534.1"/>
    </source>
</evidence>
<dbReference type="AlphaFoldDB" id="A0AAD1C4T7"/>
<keyword evidence="2" id="KW-1185">Reference proteome</keyword>
<reference evidence="2" key="1">
    <citation type="submission" date="2015-05" db="EMBL/GenBank/DDBJ databases">
        <title>Draft genome sequencing of a biphenyl-degrading bacterium, Pseudomonas balearica KF707 (=NBRC110670).</title>
        <authorList>
            <person name="Kimura N."/>
            <person name="Hirose J."/>
            <person name="Watanabe T."/>
            <person name="Suenaga H."/>
            <person name="Fujihara H."/>
            <person name="Noguchi M."/>
            <person name="Hashimoto M."/>
            <person name="Shimodaira J."/>
            <person name="Tsuchikane K."/>
            <person name="Hosoyama A."/>
            <person name="Yamazoe A."/>
            <person name="Fujita N."/>
            <person name="Furukawa K."/>
        </authorList>
    </citation>
    <scope>NUCLEOTIDE SEQUENCE [LARGE SCALE GENOMIC DNA]</scope>
    <source>
        <strain evidence="2">DSM 10086 / NBRC 110670 / KF707</strain>
    </source>
</reference>